<name>A0A3S1BIG7_ELYCH</name>
<comment type="caution">
    <text evidence="2">The sequence shown here is derived from an EMBL/GenBank/DDBJ whole genome shotgun (WGS) entry which is preliminary data.</text>
</comment>
<keyword evidence="1" id="KW-0812">Transmembrane</keyword>
<organism evidence="2 3">
    <name type="scientific">Elysia chlorotica</name>
    <name type="common">Eastern emerald elysia</name>
    <name type="synonym">Sea slug</name>
    <dbReference type="NCBI Taxonomy" id="188477"/>
    <lineage>
        <taxon>Eukaryota</taxon>
        <taxon>Metazoa</taxon>
        <taxon>Spiralia</taxon>
        <taxon>Lophotrochozoa</taxon>
        <taxon>Mollusca</taxon>
        <taxon>Gastropoda</taxon>
        <taxon>Heterobranchia</taxon>
        <taxon>Euthyneura</taxon>
        <taxon>Panpulmonata</taxon>
        <taxon>Sacoglossa</taxon>
        <taxon>Placobranchoidea</taxon>
        <taxon>Plakobranchidae</taxon>
        <taxon>Elysia</taxon>
    </lineage>
</organism>
<dbReference type="OrthoDB" id="6112511at2759"/>
<proteinExistence type="predicted"/>
<feature type="non-terminal residue" evidence="2">
    <location>
        <position position="278"/>
    </location>
</feature>
<keyword evidence="1" id="KW-1133">Transmembrane helix</keyword>
<gene>
    <name evidence="2" type="ORF">EGW08_007800</name>
</gene>
<dbReference type="AlphaFoldDB" id="A0A3S1BIG7"/>
<accession>A0A3S1BIG7</accession>
<keyword evidence="1" id="KW-0472">Membrane</keyword>
<evidence type="ECO:0000313" key="2">
    <source>
        <dbReference type="EMBL" id="RUS84416.1"/>
    </source>
</evidence>
<feature type="transmembrane region" description="Helical" evidence="1">
    <location>
        <begin position="141"/>
        <end position="164"/>
    </location>
</feature>
<protein>
    <submittedName>
        <fullName evidence="2">Uncharacterized protein</fullName>
    </submittedName>
</protein>
<dbReference type="Proteomes" id="UP000271974">
    <property type="component" value="Unassembled WGS sequence"/>
</dbReference>
<evidence type="ECO:0000313" key="3">
    <source>
        <dbReference type="Proteomes" id="UP000271974"/>
    </source>
</evidence>
<feature type="non-terminal residue" evidence="2">
    <location>
        <position position="1"/>
    </location>
</feature>
<sequence>GHPATQLQASLPHVYRPDLWVRSTSRQGRSLLMLDETYELKSLTTLAIGVERLTVNLTDHPLTCLRRFESSEEDTLAIMRSSFLRDFASPGEAGAGSLSADEHICSKHVTGEAGVAHFSYRCCRFGQDGGIECLDVTEDNWIKILLTLIVIIKVLVVLYSPMFVPETLYRMKYVAAQYLYHVPGPALTLKVVVSADPDQFGPQAAHKRVRLDQLKNMEVFKTMVASSNWQPETIYQVKVKDVRLSVKARRLLSKCRAPVSIKSILYNNIMRCRIRKLE</sequence>
<keyword evidence="3" id="KW-1185">Reference proteome</keyword>
<reference evidence="2 3" key="1">
    <citation type="submission" date="2019-01" db="EMBL/GenBank/DDBJ databases">
        <title>A draft genome assembly of the solar-powered sea slug Elysia chlorotica.</title>
        <authorList>
            <person name="Cai H."/>
            <person name="Li Q."/>
            <person name="Fang X."/>
            <person name="Li J."/>
            <person name="Curtis N.E."/>
            <person name="Altenburger A."/>
            <person name="Shibata T."/>
            <person name="Feng M."/>
            <person name="Maeda T."/>
            <person name="Schwartz J.A."/>
            <person name="Shigenobu S."/>
            <person name="Lundholm N."/>
            <person name="Nishiyama T."/>
            <person name="Yang H."/>
            <person name="Hasebe M."/>
            <person name="Li S."/>
            <person name="Pierce S.K."/>
            <person name="Wang J."/>
        </authorList>
    </citation>
    <scope>NUCLEOTIDE SEQUENCE [LARGE SCALE GENOMIC DNA]</scope>
    <source>
        <strain evidence="2">EC2010</strain>
        <tissue evidence="2">Whole organism of an adult</tissue>
    </source>
</reference>
<dbReference type="EMBL" id="RQTK01000206">
    <property type="protein sequence ID" value="RUS84416.1"/>
    <property type="molecule type" value="Genomic_DNA"/>
</dbReference>
<evidence type="ECO:0000256" key="1">
    <source>
        <dbReference type="SAM" id="Phobius"/>
    </source>
</evidence>